<dbReference type="SUPFAM" id="SSF56935">
    <property type="entry name" value="Porins"/>
    <property type="match status" value="1"/>
</dbReference>
<dbReference type="Pfam" id="PF25183">
    <property type="entry name" value="OMP_b-brl_4"/>
    <property type="match status" value="2"/>
</dbReference>
<dbReference type="SUPFAM" id="SSF49464">
    <property type="entry name" value="Carboxypeptidase regulatory domain-like"/>
    <property type="match status" value="1"/>
</dbReference>
<gene>
    <name evidence="9" type="ORF">J2X06_001061</name>
</gene>
<dbReference type="InterPro" id="IPR008969">
    <property type="entry name" value="CarboxyPept-like_regulatory"/>
</dbReference>
<evidence type="ECO:0000256" key="1">
    <source>
        <dbReference type="ARBA" id="ARBA00004571"/>
    </source>
</evidence>
<protein>
    <submittedName>
        <fullName evidence="9">Outer membrane receptor for ferrienterochelin and colicin</fullName>
    </submittedName>
</protein>
<dbReference type="InterPro" id="IPR057601">
    <property type="entry name" value="Oar-like_b-barrel"/>
</dbReference>
<dbReference type="InterPro" id="IPR039426">
    <property type="entry name" value="TonB-dep_rcpt-like"/>
</dbReference>
<feature type="chain" id="PRO_5046667349" evidence="7">
    <location>
        <begin position="28"/>
        <end position="1098"/>
    </location>
</feature>
<keyword evidence="4" id="KW-0812">Transmembrane</keyword>
<evidence type="ECO:0000256" key="6">
    <source>
        <dbReference type="ARBA" id="ARBA00023237"/>
    </source>
</evidence>
<comment type="caution">
    <text evidence="9">The sequence shown here is derived from an EMBL/GenBank/DDBJ whole genome shotgun (WGS) entry which is preliminary data.</text>
</comment>
<sequence length="1098" mass="119260">MTHPNRVRLSKLTLGLLAALAAAPVFAQATSAGIAGRVVGADGQPVVGAEVIITHTESGTVSRAVTGEDGRYNARGLRVGGPYTITTSTGAGAGSQQGVYLNLDKVNQVDVTVAGSSSVTTLESVQAISYGGSEVFSATKMGAGTTVTREQIETMPSINRNIQDFARLDPRVVQSDKARNEISVGGQNPRFNVIRVDGVSSADSFGLESNSLPTPRPPFSIDIIDEIAVDVANYDVTISGGTGGVINAVTKSGTNEFHGSVYGIYRENDWSGKNQNDIRPALFDNEQTYGATFGGPLVKDKLFFFVNYENYTGKDLFTGNSGFGPIGSGESNIVGITQAQIDRVIALSQAKGFDPGTLAKPSLDTESEEFGIKFDWNITDSQRASFRYGKTEQNTPFLQGFSNSSLALNTYHYVRDFNLETYTAQLFSDWTDTFSTEAKVSYRDYSAVRNPLADLPAIAIRIGSNTLNFGTEENTHANVLETQTWNAFFAGNLFLGDHTVKFGADYESNEVYNLFGRRVNGVYTFNCINAPGPVGQPVVPDSCPQSYEAGISSRYQLFYPAGGDLDAMAAVFTQKNLGLFLQDSWAVNENLTLTYGLRYDRSIVDDKPPFNAAASSAFGVRNDNTIDGSDLWSPRFGFNYTYDTERPTQVRGGFGLFKGAAATVWLANPYANNGLTYTDFFDSNGTNVFSPDPNGQLPIAQTGGVPGTQSVDFLDNDLVQPSVWKANLAFDTELPWWGVVASTELVLTSVKDAIYYQQLNLGAPTAVGQDGRLIYWNNATGAVANRTNNGLRPNSWNVNGVVTNGDARFNRNRTFNDAIIAKRTGKGESQQLTVGLDKQFNDSDWAWAASYTYTNANEVSPLTSSTSSSQLGNTSIFQANEEVNSTSSYEIKNRFLATLQWKHAFFGDNDTMVSMVYEGRSGRPYSYNFDNDANGDGRLNDLLYIPKGPGDVVFGSPAEEAAFWSFVANDDYLNTHRGLVAERNAAHGPWVNQFDLQISQEFPGFWEGHKAELTLDVLNIGNLIDKDWGRVEEVSFPAMRGVVEYGGICGAGGAPLTGVCAGNAGKYVYRVNTPDNLTVYDDKGISRWAAQISFRYKF</sequence>
<dbReference type="PANTHER" id="PTHR30069:SF46">
    <property type="entry name" value="OAR PROTEIN"/>
    <property type="match status" value="1"/>
</dbReference>
<evidence type="ECO:0000256" key="3">
    <source>
        <dbReference type="ARBA" id="ARBA00022452"/>
    </source>
</evidence>
<comment type="subcellular location">
    <subcellularLocation>
        <location evidence="1">Cell outer membrane</location>
        <topology evidence="1">Multi-pass membrane protein</topology>
    </subcellularLocation>
</comment>
<dbReference type="Gene3D" id="2.60.40.1120">
    <property type="entry name" value="Carboxypeptidase-like, regulatory domain"/>
    <property type="match status" value="1"/>
</dbReference>
<evidence type="ECO:0000313" key="9">
    <source>
        <dbReference type="EMBL" id="MDR7133877.1"/>
    </source>
</evidence>
<reference evidence="9 10" key="1">
    <citation type="submission" date="2023-07" db="EMBL/GenBank/DDBJ databases">
        <title>Sorghum-associated microbial communities from plants grown in Nebraska, USA.</title>
        <authorList>
            <person name="Schachtman D."/>
        </authorList>
    </citation>
    <scope>NUCLEOTIDE SEQUENCE [LARGE SCALE GENOMIC DNA]</scope>
    <source>
        <strain evidence="9 10">BE198</strain>
    </source>
</reference>
<dbReference type="Gene3D" id="2.40.170.20">
    <property type="entry name" value="TonB-dependent receptor, beta-barrel domain"/>
    <property type="match status" value="1"/>
</dbReference>
<evidence type="ECO:0000313" key="10">
    <source>
        <dbReference type="Proteomes" id="UP001251524"/>
    </source>
</evidence>
<keyword evidence="10" id="KW-1185">Reference proteome</keyword>
<proteinExistence type="predicted"/>
<feature type="domain" description="TonB-dependent transporter Oar-like beta-barrel" evidence="8">
    <location>
        <begin position="360"/>
        <end position="1022"/>
    </location>
</feature>
<keyword evidence="2" id="KW-0813">Transport</keyword>
<evidence type="ECO:0000256" key="7">
    <source>
        <dbReference type="SAM" id="SignalP"/>
    </source>
</evidence>
<evidence type="ECO:0000259" key="8">
    <source>
        <dbReference type="Pfam" id="PF25183"/>
    </source>
</evidence>
<feature type="signal peptide" evidence="7">
    <location>
        <begin position="1"/>
        <end position="27"/>
    </location>
</feature>
<dbReference type="Proteomes" id="UP001251524">
    <property type="component" value="Unassembled WGS sequence"/>
</dbReference>
<evidence type="ECO:0000256" key="5">
    <source>
        <dbReference type="ARBA" id="ARBA00023136"/>
    </source>
</evidence>
<keyword evidence="5" id="KW-0472">Membrane</keyword>
<dbReference type="Pfam" id="PF13620">
    <property type="entry name" value="CarboxypepD_reg"/>
    <property type="match status" value="1"/>
</dbReference>
<accession>A0ABU1W8S7</accession>
<feature type="domain" description="TonB-dependent transporter Oar-like beta-barrel" evidence="8">
    <location>
        <begin position="249"/>
        <end position="312"/>
    </location>
</feature>
<keyword evidence="3" id="KW-1134">Transmembrane beta strand</keyword>
<organism evidence="9 10">
    <name type="scientific">Lysobacter niastensis</name>
    <dbReference type="NCBI Taxonomy" id="380629"/>
    <lineage>
        <taxon>Bacteria</taxon>
        <taxon>Pseudomonadati</taxon>
        <taxon>Pseudomonadota</taxon>
        <taxon>Gammaproteobacteria</taxon>
        <taxon>Lysobacterales</taxon>
        <taxon>Lysobacteraceae</taxon>
        <taxon>Lysobacter</taxon>
    </lineage>
</organism>
<keyword evidence="9" id="KW-0675">Receptor</keyword>
<keyword evidence="6" id="KW-0998">Cell outer membrane</keyword>
<keyword evidence="7" id="KW-0732">Signal</keyword>
<dbReference type="EMBL" id="JAVDVY010000001">
    <property type="protein sequence ID" value="MDR7133877.1"/>
    <property type="molecule type" value="Genomic_DNA"/>
</dbReference>
<evidence type="ECO:0000256" key="2">
    <source>
        <dbReference type="ARBA" id="ARBA00022448"/>
    </source>
</evidence>
<name>A0ABU1W8S7_9GAMM</name>
<evidence type="ECO:0000256" key="4">
    <source>
        <dbReference type="ARBA" id="ARBA00022692"/>
    </source>
</evidence>
<dbReference type="RefSeq" id="WP_310059220.1">
    <property type="nucleotide sequence ID" value="NZ_JAVDVY010000001.1"/>
</dbReference>
<dbReference type="InterPro" id="IPR036942">
    <property type="entry name" value="Beta-barrel_TonB_sf"/>
</dbReference>
<dbReference type="PANTHER" id="PTHR30069">
    <property type="entry name" value="TONB-DEPENDENT OUTER MEMBRANE RECEPTOR"/>
    <property type="match status" value="1"/>
</dbReference>